<dbReference type="GO" id="GO:0046983">
    <property type="term" value="F:protein dimerization activity"/>
    <property type="evidence" value="ECO:0007669"/>
    <property type="project" value="InterPro"/>
</dbReference>
<dbReference type="EMBL" id="JACJVO010000031">
    <property type="protein sequence ID" value="MBB6733940.1"/>
    <property type="molecule type" value="Genomic_DNA"/>
</dbReference>
<dbReference type="InterPro" id="IPR018540">
    <property type="entry name" value="Spo0E-like"/>
</dbReference>
<evidence type="ECO:0000256" key="1">
    <source>
        <dbReference type="SAM" id="MobiDB-lite"/>
    </source>
</evidence>
<organism evidence="2 3">
    <name type="scientific">Cohnella zeiphila</name>
    <dbReference type="NCBI Taxonomy" id="2761120"/>
    <lineage>
        <taxon>Bacteria</taxon>
        <taxon>Bacillati</taxon>
        <taxon>Bacillota</taxon>
        <taxon>Bacilli</taxon>
        <taxon>Bacillales</taxon>
        <taxon>Paenibacillaceae</taxon>
        <taxon>Cohnella</taxon>
    </lineage>
</organism>
<feature type="region of interest" description="Disordered" evidence="1">
    <location>
        <begin position="48"/>
        <end position="90"/>
    </location>
</feature>
<name>A0A7X0SPT6_9BACL</name>
<reference evidence="2 3" key="1">
    <citation type="submission" date="2020-08" db="EMBL/GenBank/DDBJ databases">
        <title>Cohnella phylogeny.</title>
        <authorList>
            <person name="Dunlap C."/>
        </authorList>
    </citation>
    <scope>NUCLEOTIDE SEQUENCE [LARGE SCALE GENOMIC DNA]</scope>
    <source>
        <strain evidence="2 3">CBP 2801</strain>
    </source>
</reference>
<dbReference type="Gene3D" id="4.10.280.10">
    <property type="entry name" value="Helix-loop-helix DNA-binding domain"/>
    <property type="match status" value="1"/>
</dbReference>
<dbReference type="AlphaFoldDB" id="A0A7X0SPT6"/>
<evidence type="ECO:0000313" key="3">
    <source>
        <dbReference type="Proteomes" id="UP000564644"/>
    </source>
</evidence>
<dbReference type="RefSeq" id="WP_185131589.1">
    <property type="nucleotide sequence ID" value="NZ_JACJVO010000031.1"/>
</dbReference>
<accession>A0A7X0SPT6</accession>
<feature type="compositionally biased region" description="Basic and acidic residues" evidence="1">
    <location>
        <begin position="48"/>
        <end position="66"/>
    </location>
</feature>
<gene>
    <name evidence="2" type="ORF">H7C18_23730</name>
</gene>
<sequence>MDKNLLIHRLQLLQNRLYEMANNRGNLTDPDILAVSEEADRLILQLQKERMNERKARSSRGRKPEDPLFADPKTPEKVGQESGALILKHP</sequence>
<dbReference type="InterPro" id="IPR037208">
    <property type="entry name" value="Spo0E-like_sf"/>
</dbReference>
<dbReference type="GO" id="GO:0043937">
    <property type="term" value="P:regulation of sporulation"/>
    <property type="evidence" value="ECO:0007669"/>
    <property type="project" value="InterPro"/>
</dbReference>
<evidence type="ECO:0000313" key="2">
    <source>
        <dbReference type="EMBL" id="MBB6733940.1"/>
    </source>
</evidence>
<dbReference type="Proteomes" id="UP000564644">
    <property type="component" value="Unassembled WGS sequence"/>
</dbReference>
<dbReference type="Pfam" id="PF09388">
    <property type="entry name" value="SpoOE-like"/>
    <property type="match status" value="1"/>
</dbReference>
<protein>
    <submittedName>
        <fullName evidence="2">Aspartyl-phosphate phosphatase Spo0E family protein</fullName>
    </submittedName>
</protein>
<dbReference type="SUPFAM" id="SSF140500">
    <property type="entry name" value="BAS1536-like"/>
    <property type="match status" value="1"/>
</dbReference>
<proteinExistence type="predicted"/>
<dbReference type="InterPro" id="IPR036638">
    <property type="entry name" value="HLH_DNA-bd_sf"/>
</dbReference>
<keyword evidence="3" id="KW-1185">Reference proteome</keyword>
<comment type="caution">
    <text evidence="2">The sequence shown here is derived from an EMBL/GenBank/DDBJ whole genome shotgun (WGS) entry which is preliminary data.</text>
</comment>